<dbReference type="Pfam" id="PF00172">
    <property type="entry name" value="Zn_clus"/>
    <property type="match status" value="1"/>
</dbReference>
<dbReference type="SUPFAM" id="SSF57667">
    <property type="entry name" value="beta-beta-alpha zinc fingers"/>
    <property type="match status" value="1"/>
</dbReference>
<evidence type="ECO:0000256" key="7">
    <source>
        <dbReference type="PROSITE-ProRule" id="PRU00042"/>
    </source>
</evidence>
<dbReference type="EMBL" id="JAVDPF010000004">
    <property type="protein sequence ID" value="KAL1884613.1"/>
    <property type="molecule type" value="Genomic_DNA"/>
</dbReference>
<dbReference type="InterPro" id="IPR001138">
    <property type="entry name" value="Zn2Cys6_DnaBD"/>
</dbReference>
<dbReference type="PROSITE" id="PS50157">
    <property type="entry name" value="ZINC_FINGER_C2H2_2"/>
    <property type="match status" value="1"/>
</dbReference>
<dbReference type="PANTHER" id="PTHR47660:SF2">
    <property type="entry name" value="TRANSCRIPTION FACTOR WITH C2H2 AND ZN(2)-CYS(6) DNA BINDING DOMAIN (EUROFUNG)"/>
    <property type="match status" value="1"/>
</dbReference>
<dbReference type="SUPFAM" id="SSF57701">
    <property type="entry name" value="Zn2/Cys6 DNA-binding domain"/>
    <property type="match status" value="1"/>
</dbReference>
<evidence type="ECO:0000313" key="10">
    <source>
        <dbReference type="EMBL" id="KAL1884613.1"/>
    </source>
</evidence>
<accession>A0ABR3Y968</accession>
<keyword evidence="4" id="KW-0238">DNA-binding</keyword>
<comment type="caution">
    <text evidence="10">The sequence shown here is derived from an EMBL/GenBank/DDBJ whole genome shotgun (WGS) entry which is preliminary data.</text>
</comment>
<dbReference type="PROSITE" id="PS50048">
    <property type="entry name" value="ZN2_CY6_FUNGAL_2"/>
    <property type="match status" value="1"/>
</dbReference>
<dbReference type="Proteomes" id="UP001583193">
    <property type="component" value="Unassembled WGS sequence"/>
</dbReference>
<proteinExistence type="predicted"/>
<dbReference type="PANTHER" id="PTHR47660">
    <property type="entry name" value="TRANSCRIPTION FACTOR WITH C2H2 AND ZN(2)-CYS(6) DNA BINDING DOMAIN (EUROFUNG)-RELATED-RELATED"/>
    <property type="match status" value="1"/>
</dbReference>
<keyword evidence="3" id="KW-0805">Transcription regulation</keyword>
<evidence type="ECO:0000256" key="3">
    <source>
        <dbReference type="ARBA" id="ARBA00023015"/>
    </source>
</evidence>
<name>A0ABR3Y968_9EURO</name>
<keyword evidence="6" id="KW-0539">Nucleus</keyword>
<evidence type="ECO:0000256" key="4">
    <source>
        <dbReference type="ARBA" id="ARBA00023125"/>
    </source>
</evidence>
<evidence type="ECO:0000256" key="1">
    <source>
        <dbReference type="ARBA" id="ARBA00022723"/>
    </source>
</evidence>
<reference evidence="10 11" key="1">
    <citation type="journal article" date="2024" name="IMA Fungus">
        <title>IMA Genome - F19 : A genome assembly and annotation guide to empower mycologists, including annotated draft genome sequences of Ceratocystis pirilliformis, Diaporthe australafricana, Fusarium ophioides, Paecilomyces lecythidis, and Sporothrix stenoceras.</title>
        <authorList>
            <person name="Aylward J."/>
            <person name="Wilson A.M."/>
            <person name="Visagie C.M."/>
            <person name="Spraker J."/>
            <person name="Barnes I."/>
            <person name="Buitendag C."/>
            <person name="Ceriani C."/>
            <person name="Del Mar Angel L."/>
            <person name="du Plessis D."/>
            <person name="Fuchs T."/>
            <person name="Gasser K."/>
            <person name="Kramer D."/>
            <person name="Li W."/>
            <person name="Munsamy K."/>
            <person name="Piso A."/>
            <person name="Price J.L."/>
            <person name="Sonnekus B."/>
            <person name="Thomas C."/>
            <person name="van der Nest A."/>
            <person name="van Dijk A."/>
            <person name="van Heerden A."/>
            <person name="van Vuuren N."/>
            <person name="Yilmaz N."/>
            <person name="Duong T.A."/>
            <person name="van der Merwe N.A."/>
            <person name="Wingfield M.J."/>
            <person name="Wingfield B.D."/>
        </authorList>
    </citation>
    <scope>NUCLEOTIDE SEQUENCE [LARGE SCALE GENOMIC DNA]</scope>
    <source>
        <strain evidence="10 11">CMW 18167</strain>
    </source>
</reference>
<protein>
    <submittedName>
        <fullName evidence="10">Uncharacterized protein</fullName>
    </submittedName>
</protein>
<evidence type="ECO:0000259" key="8">
    <source>
        <dbReference type="PROSITE" id="PS50048"/>
    </source>
</evidence>
<dbReference type="CDD" id="cd00067">
    <property type="entry name" value="GAL4"/>
    <property type="match status" value="1"/>
</dbReference>
<keyword evidence="1" id="KW-0479">Metal-binding</keyword>
<dbReference type="Gene3D" id="4.10.240.10">
    <property type="entry name" value="Zn(2)-C6 fungal-type DNA-binding domain"/>
    <property type="match status" value="1"/>
</dbReference>
<evidence type="ECO:0000256" key="6">
    <source>
        <dbReference type="ARBA" id="ARBA00023242"/>
    </source>
</evidence>
<feature type="domain" description="Zn(2)-C6 fungal-type" evidence="8">
    <location>
        <begin position="48"/>
        <end position="75"/>
    </location>
</feature>
<evidence type="ECO:0000259" key="9">
    <source>
        <dbReference type="PROSITE" id="PS50157"/>
    </source>
</evidence>
<keyword evidence="11" id="KW-1185">Reference proteome</keyword>
<evidence type="ECO:0000256" key="2">
    <source>
        <dbReference type="ARBA" id="ARBA00022833"/>
    </source>
</evidence>
<evidence type="ECO:0000313" key="11">
    <source>
        <dbReference type="Proteomes" id="UP001583193"/>
    </source>
</evidence>
<dbReference type="SMART" id="SM00066">
    <property type="entry name" value="GAL4"/>
    <property type="match status" value="1"/>
</dbReference>
<dbReference type="InterPro" id="IPR036864">
    <property type="entry name" value="Zn2-C6_fun-type_DNA-bd_sf"/>
</dbReference>
<sequence>MLDENARNYRCSFCPQRFNRKDLLYRHQTIHQGDFESHSNKRRRTVRACHSCVTSKTKCDDERPCQRCRKRGIACDGNAEEASYDGSPRQIDLPDTEPSYAEEQFPTVRKDREQVTSGVVRGHTIRTHSLQDTSSPLGTSVYHSTTLGGENDGLLADIAGALPSDLFWADCIPDSFPFRLDLDQPLKDIDIDMCGDLHFSNGNTRDANVICDQRENEGARSDSNSLVDIEDSLALDESNFCRLLTSASEAFSSSPWIWNPEQAEQGDNAYSADPQLTGGEDYLISSPDITQKLGDEAISSVPLIRECWTRDRIYSLVMKHTHPSLDSRHFPSIQLLDILLQFYFKAESTSLYSCIHTPSFDPDRSRPELVMVLLAAGAILFPLAEVRRLGLALHEKAKIAVMSALDKDMGLVRSLPIGQTMLHWFEIALWSGSRRKMEVAEGYTSNAFTVGLPIPFFSERYSETHDFQILRRAGAIHSSFYSSLPVPIPGDTAEVLRRKWLAWVERESFKRSVLALSFLVGWS</sequence>
<evidence type="ECO:0000256" key="5">
    <source>
        <dbReference type="ARBA" id="ARBA00023163"/>
    </source>
</evidence>
<dbReference type="InterPro" id="IPR036236">
    <property type="entry name" value="Znf_C2H2_sf"/>
</dbReference>
<dbReference type="InterPro" id="IPR013087">
    <property type="entry name" value="Znf_C2H2_type"/>
</dbReference>
<gene>
    <name evidence="10" type="ORF">Plec18167_002203</name>
</gene>
<dbReference type="PROSITE" id="PS00028">
    <property type="entry name" value="ZINC_FINGER_C2H2_1"/>
    <property type="match status" value="1"/>
</dbReference>
<keyword evidence="2" id="KW-0862">Zinc</keyword>
<dbReference type="Gene3D" id="3.30.160.60">
    <property type="entry name" value="Classic Zinc Finger"/>
    <property type="match status" value="1"/>
</dbReference>
<keyword evidence="5" id="KW-0804">Transcription</keyword>
<feature type="domain" description="C2H2-type" evidence="9">
    <location>
        <begin position="9"/>
        <end position="36"/>
    </location>
</feature>
<organism evidence="10 11">
    <name type="scientific">Paecilomyces lecythidis</name>
    <dbReference type="NCBI Taxonomy" id="3004212"/>
    <lineage>
        <taxon>Eukaryota</taxon>
        <taxon>Fungi</taxon>
        <taxon>Dikarya</taxon>
        <taxon>Ascomycota</taxon>
        <taxon>Pezizomycotina</taxon>
        <taxon>Eurotiomycetes</taxon>
        <taxon>Eurotiomycetidae</taxon>
        <taxon>Eurotiales</taxon>
        <taxon>Thermoascaceae</taxon>
        <taxon>Paecilomyces</taxon>
    </lineage>
</organism>
<keyword evidence="7" id="KW-0863">Zinc-finger</keyword>
<dbReference type="SMART" id="SM00355">
    <property type="entry name" value="ZnF_C2H2"/>
    <property type="match status" value="1"/>
</dbReference>